<dbReference type="Proteomes" id="UP000070054">
    <property type="component" value="Unassembled WGS sequence"/>
</dbReference>
<dbReference type="AlphaFoldDB" id="A0A135TCE8"/>
<protein>
    <submittedName>
        <fullName evidence="1">Uncharacterized protein</fullName>
    </submittedName>
</protein>
<name>A0A135TCE8_9PEZI</name>
<comment type="caution">
    <text evidence="1">The sequence shown here is derived from an EMBL/GenBank/DDBJ whole genome shotgun (WGS) entry which is preliminary data.</text>
</comment>
<organism evidence="1 2">
    <name type="scientific">Colletotrichum nymphaeae SA-01</name>
    <dbReference type="NCBI Taxonomy" id="1460502"/>
    <lineage>
        <taxon>Eukaryota</taxon>
        <taxon>Fungi</taxon>
        <taxon>Dikarya</taxon>
        <taxon>Ascomycota</taxon>
        <taxon>Pezizomycotina</taxon>
        <taxon>Sordariomycetes</taxon>
        <taxon>Hypocreomycetidae</taxon>
        <taxon>Glomerellales</taxon>
        <taxon>Glomerellaceae</taxon>
        <taxon>Colletotrichum</taxon>
        <taxon>Colletotrichum acutatum species complex</taxon>
    </lineage>
</organism>
<dbReference type="EMBL" id="JEMN01001167">
    <property type="protein sequence ID" value="KXH45787.1"/>
    <property type="molecule type" value="Genomic_DNA"/>
</dbReference>
<dbReference type="OrthoDB" id="5865767at2759"/>
<proteinExistence type="predicted"/>
<sequence>MIANSDYSRPGLLSNEPARILFETADAFTPAYMLTMDDGEVREGDSGAWVVGSAYHEVFGHIVAADMFGDAYVLPLEETFEAIRKSLGAASVQLASPQDFAVNATRILADSANREIYELSSEQSFSLATKRKALNLASAEQAYKSDPPQTKPYLYSHESIECDVSHSWASDEEALTPDSPIDLASFADSAYGSADVTPTIWYQNESRTCS</sequence>
<gene>
    <name evidence="1" type="ORF">CNYM01_05360</name>
</gene>
<evidence type="ECO:0000313" key="2">
    <source>
        <dbReference type="Proteomes" id="UP000070054"/>
    </source>
</evidence>
<reference evidence="1 2" key="1">
    <citation type="submission" date="2014-02" db="EMBL/GenBank/DDBJ databases">
        <title>The genome sequence of Colletotrichum nymphaeae SA-01.</title>
        <authorList>
            <person name="Baroncelli R."/>
            <person name="Thon M.R."/>
        </authorList>
    </citation>
    <scope>NUCLEOTIDE SEQUENCE [LARGE SCALE GENOMIC DNA]</scope>
    <source>
        <strain evidence="1 2">SA-01</strain>
    </source>
</reference>
<evidence type="ECO:0000313" key="1">
    <source>
        <dbReference type="EMBL" id="KXH45787.1"/>
    </source>
</evidence>
<keyword evidence="2" id="KW-1185">Reference proteome</keyword>
<accession>A0A135TCE8</accession>